<feature type="domain" description="LIM zinc-binding" evidence="7">
    <location>
        <begin position="198"/>
        <end position="258"/>
    </location>
</feature>
<evidence type="ECO:0000313" key="9">
    <source>
        <dbReference type="EMBL" id="VDO82983.1"/>
    </source>
</evidence>
<dbReference type="Pfam" id="PF00412">
    <property type="entry name" value="LIM"/>
    <property type="match status" value="2"/>
</dbReference>
<dbReference type="Proteomes" id="UP000270296">
    <property type="component" value="Unassembled WGS sequence"/>
</dbReference>
<dbReference type="SMART" id="SM00132">
    <property type="entry name" value="LIM"/>
    <property type="match status" value="2"/>
</dbReference>
<evidence type="ECO:0000256" key="3">
    <source>
        <dbReference type="ARBA" id="ARBA00022833"/>
    </source>
</evidence>
<evidence type="ECO:0000313" key="10">
    <source>
        <dbReference type="Proteomes" id="UP000270296"/>
    </source>
</evidence>
<feature type="domain" description="LIM zinc-binding" evidence="7">
    <location>
        <begin position="133"/>
        <end position="196"/>
    </location>
</feature>
<dbReference type="CDD" id="cd09341">
    <property type="entry name" value="LIM2_Testin_like"/>
    <property type="match status" value="1"/>
</dbReference>
<dbReference type="Pfam" id="PF06297">
    <property type="entry name" value="PET"/>
    <property type="match status" value="1"/>
</dbReference>
<keyword evidence="4 5" id="KW-0440">LIM domain</keyword>
<dbReference type="EMBL" id="UZAM01000908">
    <property type="protein sequence ID" value="VDO82983.1"/>
    <property type="molecule type" value="Genomic_DNA"/>
</dbReference>
<evidence type="ECO:0000256" key="1">
    <source>
        <dbReference type="ARBA" id="ARBA00022723"/>
    </source>
</evidence>
<dbReference type="GO" id="GO:0008270">
    <property type="term" value="F:zinc ion binding"/>
    <property type="evidence" value="ECO:0007669"/>
    <property type="project" value="InterPro"/>
</dbReference>
<sequence length="272" mass="30215">MYMNLLPIDRRPIVNSAGAINRRRAFERQLPLYDIEASACHDLNADELKNMTKYTEYLQREVVGQGQIKETREAIAAATTTTTEIGTTGQTEETSAAATSTITATGTGTTEASAEPESSESAGVATAAATVTCDCAYCRKPIGVNEVAVIADRLGSHEYWHPGCFVCDTCHELLVDLIYFIKDGRILCGRHFGETVFPRCAACDELIFAKEYTQAENKSWHLKHFCCFHCDKPLAGHRYMYKLDQPYCLICYAQLFAKVRSVVIVRVMLPCL</sequence>
<dbReference type="PROSITE" id="PS00478">
    <property type="entry name" value="LIM_DOMAIN_1"/>
    <property type="match status" value="1"/>
</dbReference>
<dbReference type="WBParaSite" id="SBAD_0000040301-mRNA-1">
    <property type="protein sequence ID" value="SBAD_0000040301-mRNA-1"/>
    <property type="gene ID" value="SBAD_0000040301"/>
</dbReference>
<dbReference type="SUPFAM" id="SSF57716">
    <property type="entry name" value="Glucocorticoid receptor-like (DNA-binding domain)"/>
    <property type="match status" value="2"/>
</dbReference>
<gene>
    <name evidence="9" type="ORF">SBAD_LOCUS384</name>
</gene>
<dbReference type="CDD" id="cd09340">
    <property type="entry name" value="LIM1_Testin_like"/>
    <property type="match status" value="1"/>
</dbReference>
<name>A0A183I9U0_9BILA</name>
<evidence type="ECO:0000259" key="8">
    <source>
        <dbReference type="PROSITE" id="PS51303"/>
    </source>
</evidence>
<keyword evidence="2" id="KW-0677">Repeat</keyword>
<dbReference type="Gene3D" id="2.10.110.10">
    <property type="entry name" value="Cysteine Rich Protein"/>
    <property type="match status" value="2"/>
</dbReference>
<dbReference type="PROSITE" id="PS51303">
    <property type="entry name" value="PET"/>
    <property type="match status" value="1"/>
</dbReference>
<keyword evidence="10" id="KW-1185">Reference proteome</keyword>
<protein>
    <submittedName>
        <fullName evidence="11">LIM zinc-binding domain-containing protein</fullName>
    </submittedName>
</protein>
<dbReference type="PANTHER" id="PTHR24211">
    <property type="entry name" value="LIM DOMAIN-CONTAINING PROTEIN"/>
    <property type="match status" value="1"/>
</dbReference>
<reference evidence="9 10" key="2">
    <citation type="submission" date="2018-11" db="EMBL/GenBank/DDBJ databases">
        <authorList>
            <consortium name="Pathogen Informatics"/>
        </authorList>
    </citation>
    <scope>NUCLEOTIDE SEQUENCE [LARGE SCALE GENOMIC DNA]</scope>
</reference>
<reference evidence="11" key="1">
    <citation type="submission" date="2016-06" db="UniProtKB">
        <authorList>
            <consortium name="WormBaseParasite"/>
        </authorList>
    </citation>
    <scope>IDENTIFICATION</scope>
</reference>
<evidence type="ECO:0000256" key="5">
    <source>
        <dbReference type="PROSITE-ProRule" id="PRU00125"/>
    </source>
</evidence>
<dbReference type="PANTHER" id="PTHR24211:SF22">
    <property type="entry name" value="TESTIN"/>
    <property type="match status" value="1"/>
</dbReference>
<dbReference type="AlphaFoldDB" id="A0A183I9U0"/>
<feature type="domain" description="PET" evidence="8">
    <location>
        <begin position="1"/>
        <end position="75"/>
    </location>
</feature>
<dbReference type="InterPro" id="IPR047120">
    <property type="entry name" value="Pk/Esn/Tes"/>
</dbReference>
<accession>A0A183I9U0</accession>
<evidence type="ECO:0000256" key="4">
    <source>
        <dbReference type="ARBA" id="ARBA00023038"/>
    </source>
</evidence>
<dbReference type="InterPro" id="IPR001781">
    <property type="entry name" value="Znf_LIM"/>
</dbReference>
<keyword evidence="1 5" id="KW-0479">Metal-binding</keyword>
<feature type="region of interest" description="Disordered" evidence="6">
    <location>
        <begin position="87"/>
        <end position="121"/>
    </location>
</feature>
<keyword evidence="3 5" id="KW-0862">Zinc</keyword>
<dbReference type="InterPro" id="IPR010442">
    <property type="entry name" value="PET_domain"/>
</dbReference>
<proteinExistence type="predicted"/>
<organism evidence="11">
    <name type="scientific">Soboliphyme baturini</name>
    <dbReference type="NCBI Taxonomy" id="241478"/>
    <lineage>
        <taxon>Eukaryota</taxon>
        <taxon>Metazoa</taxon>
        <taxon>Ecdysozoa</taxon>
        <taxon>Nematoda</taxon>
        <taxon>Enoplea</taxon>
        <taxon>Dorylaimia</taxon>
        <taxon>Dioctophymatida</taxon>
        <taxon>Dioctophymatoidea</taxon>
        <taxon>Soboliphymatidae</taxon>
        <taxon>Soboliphyme</taxon>
    </lineage>
</organism>
<dbReference type="OrthoDB" id="10069167at2759"/>
<evidence type="ECO:0000256" key="6">
    <source>
        <dbReference type="SAM" id="MobiDB-lite"/>
    </source>
</evidence>
<evidence type="ECO:0000259" key="7">
    <source>
        <dbReference type="PROSITE" id="PS50023"/>
    </source>
</evidence>
<dbReference type="PROSITE" id="PS50023">
    <property type="entry name" value="LIM_DOMAIN_2"/>
    <property type="match status" value="2"/>
</dbReference>
<evidence type="ECO:0000313" key="11">
    <source>
        <dbReference type="WBParaSite" id="SBAD_0000040301-mRNA-1"/>
    </source>
</evidence>
<dbReference type="FunFam" id="2.10.110.10:FF:000005">
    <property type="entry name" value="Testin isoform 1"/>
    <property type="match status" value="1"/>
</dbReference>
<evidence type="ECO:0000256" key="2">
    <source>
        <dbReference type="ARBA" id="ARBA00022737"/>
    </source>
</evidence>